<keyword evidence="2" id="KW-1185">Reference proteome</keyword>
<accession>D8SM62</accession>
<dbReference type="Gramene" id="EFJ14545">
    <property type="protein sequence ID" value="EFJ14545"/>
    <property type="gene ID" value="SELMODRAFT_423585"/>
</dbReference>
<sequence length="222" mass="25225">MAKPKMPALQLWVYNRVLAFEVENKHEKIEMVDAWWDFYSKIERFPVLRTDGVDHWYRLLQVSINVLRILISWGPIVASAHEPVCAAESRVTVGILPRDIEQKINQTSGTEMREDTQLCPRDLDAGIRDCQVDVSFVAIDEALGHNRTLGWYGSWACAGQREDEISQSRIIVQCKLVGTQNTAPISPEIERELIWDAADGSNSRDNDLASARVVKRLESSNF</sequence>
<dbReference type="InParanoid" id="D8SM62"/>
<dbReference type="Proteomes" id="UP000001514">
    <property type="component" value="Unassembled WGS sequence"/>
</dbReference>
<name>D8SM62_SELML</name>
<reference evidence="1 2" key="1">
    <citation type="journal article" date="2011" name="Science">
        <title>The Selaginella genome identifies genetic changes associated with the evolution of vascular plants.</title>
        <authorList>
            <person name="Banks J.A."/>
            <person name="Nishiyama T."/>
            <person name="Hasebe M."/>
            <person name="Bowman J.L."/>
            <person name="Gribskov M."/>
            <person name="dePamphilis C."/>
            <person name="Albert V.A."/>
            <person name="Aono N."/>
            <person name="Aoyama T."/>
            <person name="Ambrose B.A."/>
            <person name="Ashton N.W."/>
            <person name="Axtell M.J."/>
            <person name="Barker E."/>
            <person name="Barker M.S."/>
            <person name="Bennetzen J.L."/>
            <person name="Bonawitz N.D."/>
            <person name="Chapple C."/>
            <person name="Cheng C."/>
            <person name="Correa L.G."/>
            <person name="Dacre M."/>
            <person name="DeBarry J."/>
            <person name="Dreyer I."/>
            <person name="Elias M."/>
            <person name="Engstrom E.M."/>
            <person name="Estelle M."/>
            <person name="Feng L."/>
            <person name="Finet C."/>
            <person name="Floyd S.K."/>
            <person name="Frommer W.B."/>
            <person name="Fujita T."/>
            <person name="Gramzow L."/>
            <person name="Gutensohn M."/>
            <person name="Harholt J."/>
            <person name="Hattori M."/>
            <person name="Heyl A."/>
            <person name="Hirai T."/>
            <person name="Hiwatashi Y."/>
            <person name="Ishikawa M."/>
            <person name="Iwata M."/>
            <person name="Karol K.G."/>
            <person name="Koehler B."/>
            <person name="Kolukisaoglu U."/>
            <person name="Kubo M."/>
            <person name="Kurata T."/>
            <person name="Lalonde S."/>
            <person name="Li K."/>
            <person name="Li Y."/>
            <person name="Litt A."/>
            <person name="Lyons E."/>
            <person name="Manning G."/>
            <person name="Maruyama T."/>
            <person name="Michael T.P."/>
            <person name="Mikami K."/>
            <person name="Miyazaki S."/>
            <person name="Morinaga S."/>
            <person name="Murata T."/>
            <person name="Mueller-Roeber B."/>
            <person name="Nelson D.R."/>
            <person name="Obara M."/>
            <person name="Oguri Y."/>
            <person name="Olmstead R.G."/>
            <person name="Onodera N."/>
            <person name="Petersen B.L."/>
            <person name="Pils B."/>
            <person name="Prigge M."/>
            <person name="Rensing S.A."/>
            <person name="Riano-Pachon D.M."/>
            <person name="Roberts A.W."/>
            <person name="Sato Y."/>
            <person name="Scheller H.V."/>
            <person name="Schulz B."/>
            <person name="Schulz C."/>
            <person name="Shakirov E.V."/>
            <person name="Shibagaki N."/>
            <person name="Shinohara N."/>
            <person name="Shippen D.E."/>
            <person name="Soerensen I."/>
            <person name="Sotooka R."/>
            <person name="Sugimoto N."/>
            <person name="Sugita M."/>
            <person name="Sumikawa N."/>
            <person name="Tanurdzic M."/>
            <person name="Theissen G."/>
            <person name="Ulvskov P."/>
            <person name="Wakazuki S."/>
            <person name="Weng J.K."/>
            <person name="Willats W.W."/>
            <person name="Wipf D."/>
            <person name="Wolf P.G."/>
            <person name="Yang L."/>
            <person name="Zimmer A.D."/>
            <person name="Zhu Q."/>
            <person name="Mitros T."/>
            <person name="Hellsten U."/>
            <person name="Loque D."/>
            <person name="Otillar R."/>
            <person name="Salamov A."/>
            <person name="Schmutz J."/>
            <person name="Shapiro H."/>
            <person name="Lindquist E."/>
            <person name="Lucas S."/>
            <person name="Rokhsar D."/>
            <person name="Grigoriev I.V."/>
        </authorList>
    </citation>
    <scope>NUCLEOTIDE SEQUENCE [LARGE SCALE GENOMIC DNA]</scope>
</reference>
<dbReference type="HOGENOM" id="CLU_1100060_0_0_1"/>
<protein>
    <submittedName>
        <fullName evidence="1">Uncharacterized protein</fullName>
    </submittedName>
</protein>
<evidence type="ECO:0000313" key="2">
    <source>
        <dbReference type="Proteomes" id="UP000001514"/>
    </source>
</evidence>
<gene>
    <name evidence="1" type="ORF">SELMODRAFT_423585</name>
</gene>
<dbReference type="KEGG" id="smo:SELMODRAFT_423585"/>
<evidence type="ECO:0000313" key="1">
    <source>
        <dbReference type="EMBL" id="EFJ14545.1"/>
    </source>
</evidence>
<proteinExistence type="predicted"/>
<dbReference type="AlphaFoldDB" id="D8SM62"/>
<dbReference type="EMBL" id="GL377627">
    <property type="protein sequence ID" value="EFJ14545.1"/>
    <property type="molecule type" value="Genomic_DNA"/>
</dbReference>
<organism evidence="2">
    <name type="scientific">Selaginella moellendorffii</name>
    <name type="common">Spikemoss</name>
    <dbReference type="NCBI Taxonomy" id="88036"/>
    <lineage>
        <taxon>Eukaryota</taxon>
        <taxon>Viridiplantae</taxon>
        <taxon>Streptophyta</taxon>
        <taxon>Embryophyta</taxon>
        <taxon>Tracheophyta</taxon>
        <taxon>Lycopodiopsida</taxon>
        <taxon>Selaginellales</taxon>
        <taxon>Selaginellaceae</taxon>
        <taxon>Selaginella</taxon>
    </lineage>
</organism>